<dbReference type="FunFam" id="3.40.50.300:FF:000016">
    <property type="entry name" value="Oligopeptide ABC transporter ATP-binding component"/>
    <property type="match status" value="1"/>
</dbReference>
<dbReference type="STRING" id="545695.TREAZ_0019"/>
<dbReference type="Gene3D" id="1.10.3720.10">
    <property type="entry name" value="MetI-like"/>
    <property type="match status" value="1"/>
</dbReference>
<dbReference type="InParanoid" id="F5YG59"/>
<evidence type="ECO:0000256" key="2">
    <source>
        <dbReference type="ARBA" id="ARBA00004651"/>
    </source>
</evidence>
<evidence type="ECO:0000256" key="3">
    <source>
        <dbReference type="ARBA" id="ARBA00005417"/>
    </source>
</evidence>
<dbReference type="Pfam" id="PF12911">
    <property type="entry name" value="OppC_N"/>
    <property type="match status" value="1"/>
</dbReference>
<dbReference type="InterPro" id="IPR050388">
    <property type="entry name" value="ABC_Ni/Peptide_Import"/>
</dbReference>
<feature type="transmembrane region" description="Helical" evidence="11">
    <location>
        <begin position="281"/>
        <end position="299"/>
    </location>
</feature>
<comment type="similarity">
    <text evidence="11">Belongs to the binding-protein-dependent transport system permease family.</text>
</comment>
<sequence length="715" mass="78907">MKKFLVYVKSRPLGFISLVLLCLLYLCMIFAEFIAPYPAATTFGEMSYHPPNGRFYNGTFQAQEFRVTSTVAWKYARIRDSYEKVRFLGKGTPYKLLGLIPMERHLFTTARGAYPIFLMGADNLGRDIFSRIIHGSRISLTIGFVATAISLALAVLFGGLAGYYGGATDWSIMRICEFFMLIPGLYLILFLRSLLSSNMDSGQAYMMITVILSLVGWPGSARTIRGMVHAIKREEFVMNSQLEMIPSTLIITRDIIPQISSLLIVSIALSIPGFIMTETTLSYLGLGIVDPAVSWGSMIKRDISTLNNLKNYPWLLNPVWFLLGVTLAFNFLGDALRDYYDPYHTVFFKFPPFFRKKKNENPPDSKSVNMNSNTANYDSIAANTPLLELHDVTVDFSVLRGKEHIKVQAVRGVSFDLAKGEILGIVGESGSGKSVTTQAIPDLLPKNASVQGSILYEGKELTGLAINDLRLYRGKKIGMIFQEPGRSYDPLQNMGSVFFETFHNSDPYITRDAAMEKAEALLKETGLDNSRERLSNFPHQFSGGQLQRIGIALALAQGCELLVADEPTTALDVTIQKQIIELLRALRKTRRISIIFISHDIDLVADISDRILVMYGGLIMEAGGSGTISGGAALHPYTKALLAASPSFGSHYSKSRLLAIPGRVTDPSNPEPGCPFAPRCTKAKPECTSGIPPLALKEEGHEVRCVCIDNQEATS</sequence>
<dbReference type="PROSITE" id="PS50928">
    <property type="entry name" value="ABC_TM1"/>
    <property type="match status" value="1"/>
</dbReference>
<evidence type="ECO:0000256" key="1">
    <source>
        <dbReference type="ARBA" id="ARBA00004417"/>
    </source>
</evidence>
<dbReference type="PROSITE" id="PS00211">
    <property type="entry name" value="ABC_TRANSPORTER_1"/>
    <property type="match status" value="1"/>
</dbReference>
<dbReference type="NCBIfam" id="TIGR01727">
    <property type="entry name" value="oligo_HPY"/>
    <property type="match status" value="1"/>
</dbReference>
<evidence type="ECO:0000313" key="14">
    <source>
        <dbReference type="EMBL" id="AEF80626.1"/>
    </source>
</evidence>
<feature type="transmembrane region" description="Helical" evidence="11">
    <location>
        <begin position="175"/>
        <end position="192"/>
    </location>
</feature>
<dbReference type="OrthoDB" id="337094at2"/>
<dbReference type="KEGG" id="taz:TREAZ_0019"/>
<dbReference type="SMART" id="SM00382">
    <property type="entry name" value="AAA"/>
    <property type="match status" value="1"/>
</dbReference>
<organism evidence="14 15">
    <name type="scientific">Leadbettera azotonutricia (strain ATCC BAA-888 / DSM 13862 / ZAS-9)</name>
    <name type="common">Treponema azotonutricium</name>
    <dbReference type="NCBI Taxonomy" id="545695"/>
    <lineage>
        <taxon>Bacteria</taxon>
        <taxon>Pseudomonadati</taxon>
        <taxon>Spirochaetota</taxon>
        <taxon>Spirochaetia</taxon>
        <taxon>Spirochaetales</taxon>
        <taxon>Breznakiellaceae</taxon>
        <taxon>Leadbettera</taxon>
    </lineage>
</organism>
<evidence type="ECO:0000256" key="10">
    <source>
        <dbReference type="ARBA" id="ARBA00023136"/>
    </source>
</evidence>
<reference evidence="14 15" key="2">
    <citation type="journal article" date="2011" name="ISME J.">
        <title>RNA-seq reveals cooperative metabolic interactions between two termite-gut spirochete species in co-culture.</title>
        <authorList>
            <person name="Rosenthal A.Z."/>
            <person name="Matson E.G."/>
            <person name="Eldar A."/>
            <person name="Leadbetter J.R."/>
        </authorList>
    </citation>
    <scope>NUCLEOTIDE SEQUENCE [LARGE SCALE GENOMIC DNA]</scope>
    <source>
        <strain evidence="15">ATCC BAA-888 / DSM 13862 / ZAS-9</strain>
    </source>
</reference>
<dbReference type="Pfam" id="PF08352">
    <property type="entry name" value="oligo_HPY"/>
    <property type="match status" value="1"/>
</dbReference>
<evidence type="ECO:0000256" key="11">
    <source>
        <dbReference type="RuleBase" id="RU363032"/>
    </source>
</evidence>
<name>F5YG59_LEAAZ</name>
<accession>F5YG59</accession>
<dbReference type="GO" id="GO:0005886">
    <property type="term" value="C:plasma membrane"/>
    <property type="evidence" value="ECO:0007669"/>
    <property type="project" value="UniProtKB-SubCell"/>
</dbReference>
<dbReference type="SUPFAM" id="SSF52540">
    <property type="entry name" value="P-loop containing nucleoside triphosphate hydrolases"/>
    <property type="match status" value="1"/>
</dbReference>
<protein>
    <submittedName>
        <fullName evidence="14">Peptide/opine/nickel uptake family ABC transporter, permease/ATP-binding protein</fullName>
    </submittedName>
</protein>
<evidence type="ECO:0000256" key="8">
    <source>
        <dbReference type="ARBA" id="ARBA00022840"/>
    </source>
</evidence>
<dbReference type="PANTHER" id="PTHR43297:SF2">
    <property type="entry name" value="DIPEPTIDE TRANSPORT ATP-BINDING PROTEIN DPPD"/>
    <property type="match status" value="1"/>
</dbReference>
<keyword evidence="6 11" id="KW-0812">Transmembrane</keyword>
<evidence type="ECO:0000256" key="5">
    <source>
        <dbReference type="ARBA" id="ARBA00022475"/>
    </source>
</evidence>
<evidence type="ECO:0000256" key="6">
    <source>
        <dbReference type="ARBA" id="ARBA00022692"/>
    </source>
</evidence>
<dbReference type="GO" id="GO:0016887">
    <property type="term" value="F:ATP hydrolysis activity"/>
    <property type="evidence" value="ECO:0007669"/>
    <property type="project" value="InterPro"/>
</dbReference>
<dbReference type="HOGENOM" id="CLU_000604_70_2_12"/>
<dbReference type="InterPro" id="IPR017871">
    <property type="entry name" value="ABC_transporter-like_CS"/>
</dbReference>
<dbReference type="AlphaFoldDB" id="F5YG59"/>
<feature type="domain" description="ABC transmembrane type-1" evidence="13">
    <location>
        <begin position="136"/>
        <end position="333"/>
    </location>
</feature>
<dbReference type="GO" id="GO:0005524">
    <property type="term" value="F:ATP binding"/>
    <property type="evidence" value="ECO:0007669"/>
    <property type="project" value="UniProtKB-KW"/>
</dbReference>
<keyword evidence="8 14" id="KW-0067">ATP-binding</keyword>
<feature type="transmembrane region" description="Helical" evidence="11">
    <location>
        <begin position="138"/>
        <end position="163"/>
    </location>
</feature>
<dbReference type="eggNOG" id="COG0444">
    <property type="taxonomic scope" value="Bacteria"/>
</dbReference>
<feature type="domain" description="ABC transporter" evidence="12">
    <location>
        <begin position="387"/>
        <end position="641"/>
    </location>
</feature>
<dbReference type="PROSITE" id="PS50893">
    <property type="entry name" value="ABC_TRANSPORTER_2"/>
    <property type="match status" value="1"/>
</dbReference>
<dbReference type="SUPFAM" id="SSF161098">
    <property type="entry name" value="MetI-like"/>
    <property type="match status" value="1"/>
</dbReference>
<dbReference type="GO" id="GO:0055085">
    <property type="term" value="P:transmembrane transport"/>
    <property type="evidence" value="ECO:0007669"/>
    <property type="project" value="InterPro"/>
</dbReference>
<feature type="transmembrane region" description="Helical" evidence="11">
    <location>
        <begin position="12"/>
        <end position="35"/>
    </location>
</feature>
<dbReference type="Pfam" id="PF00005">
    <property type="entry name" value="ABC_tran"/>
    <property type="match status" value="1"/>
</dbReference>
<dbReference type="InterPro" id="IPR003593">
    <property type="entry name" value="AAA+_ATPase"/>
</dbReference>
<evidence type="ECO:0000256" key="9">
    <source>
        <dbReference type="ARBA" id="ARBA00022989"/>
    </source>
</evidence>
<dbReference type="InterPro" id="IPR013563">
    <property type="entry name" value="Oligopep_ABC_C"/>
</dbReference>
<feature type="transmembrane region" description="Helical" evidence="11">
    <location>
        <begin position="255"/>
        <end position="275"/>
    </location>
</feature>
<feature type="transmembrane region" description="Helical" evidence="11">
    <location>
        <begin position="204"/>
        <end position="224"/>
    </location>
</feature>
<dbReference type="InterPro" id="IPR035906">
    <property type="entry name" value="MetI-like_sf"/>
</dbReference>
<dbReference type="InterPro" id="IPR000515">
    <property type="entry name" value="MetI-like"/>
</dbReference>
<keyword evidence="4 11" id="KW-0813">Transport</keyword>
<dbReference type="eggNOG" id="COG1173">
    <property type="taxonomic scope" value="Bacteria"/>
</dbReference>
<dbReference type="Gene3D" id="3.40.50.300">
    <property type="entry name" value="P-loop containing nucleotide triphosphate hydrolases"/>
    <property type="match status" value="1"/>
</dbReference>
<dbReference type="InterPro" id="IPR027417">
    <property type="entry name" value="P-loop_NTPase"/>
</dbReference>
<keyword evidence="9 11" id="KW-1133">Transmembrane helix</keyword>
<dbReference type="GO" id="GO:0015833">
    <property type="term" value="P:peptide transport"/>
    <property type="evidence" value="ECO:0007669"/>
    <property type="project" value="InterPro"/>
</dbReference>
<dbReference type="InterPro" id="IPR003439">
    <property type="entry name" value="ABC_transporter-like_ATP-bd"/>
</dbReference>
<feature type="transmembrane region" description="Helical" evidence="11">
    <location>
        <begin position="311"/>
        <end position="332"/>
    </location>
</feature>
<dbReference type="RefSeq" id="WP_015711900.1">
    <property type="nucleotide sequence ID" value="NC_015577.1"/>
</dbReference>
<dbReference type="InterPro" id="IPR025966">
    <property type="entry name" value="OppC_N"/>
</dbReference>
<keyword evidence="5" id="KW-1003">Cell membrane</keyword>
<evidence type="ECO:0000313" key="15">
    <source>
        <dbReference type="Proteomes" id="UP000009222"/>
    </source>
</evidence>
<comment type="similarity">
    <text evidence="3">Belongs to the ABC transporter superfamily.</text>
</comment>
<reference evidence="15" key="1">
    <citation type="submission" date="2009-12" db="EMBL/GenBank/DDBJ databases">
        <title>Complete sequence of Treponema azotonutricium strain ZAS-9.</title>
        <authorList>
            <person name="Tetu S.G."/>
            <person name="Matson E."/>
            <person name="Ren Q."/>
            <person name="Seshadri R."/>
            <person name="Elbourne L."/>
            <person name="Hassan K.A."/>
            <person name="Durkin A."/>
            <person name="Radune D."/>
            <person name="Mohamoud Y."/>
            <person name="Shay R."/>
            <person name="Jin S."/>
            <person name="Zhang X."/>
            <person name="Lucey K."/>
            <person name="Ballor N.R."/>
            <person name="Ottesen E."/>
            <person name="Rosenthal R."/>
            <person name="Allen A."/>
            <person name="Leadbetter J.R."/>
            <person name="Paulsen I.T."/>
        </authorList>
    </citation>
    <scope>NUCLEOTIDE SEQUENCE [LARGE SCALE GENOMIC DNA]</scope>
    <source>
        <strain evidence="15">ATCC BAA-888 / DSM 13862 / ZAS-9</strain>
    </source>
</reference>
<proteinExistence type="inferred from homology"/>
<evidence type="ECO:0000259" key="12">
    <source>
        <dbReference type="PROSITE" id="PS50893"/>
    </source>
</evidence>
<dbReference type="Pfam" id="PF00528">
    <property type="entry name" value="BPD_transp_1"/>
    <property type="match status" value="1"/>
</dbReference>
<dbReference type="CDD" id="cd03257">
    <property type="entry name" value="ABC_NikE_OppD_transporters"/>
    <property type="match status" value="1"/>
</dbReference>
<dbReference type="PANTHER" id="PTHR43297">
    <property type="entry name" value="OLIGOPEPTIDE TRANSPORT ATP-BINDING PROTEIN APPD"/>
    <property type="match status" value="1"/>
</dbReference>
<comment type="subcellular location">
    <subcellularLocation>
        <location evidence="1">Cell inner membrane</location>
        <topology evidence="1">Peripheral membrane protein</topology>
    </subcellularLocation>
    <subcellularLocation>
        <location evidence="2 11">Cell membrane</location>
        <topology evidence="2 11">Multi-pass membrane protein</topology>
    </subcellularLocation>
</comment>
<gene>
    <name evidence="14" type="ordered locus">TREAZ_0019</name>
</gene>
<evidence type="ECO:0000256" key="7">
    <source>
        <dbReference type="ARBA" id="ARBA00022741"/>
    </source>
</evidence>
<evidence type="ECO:0000256" key="4">
    <source>
        <dbReference type="ARBA" id="ARBA00022448"/>
    </source>
</evidence>
<dbReference type="Proteomes" id="UP000009222">
    <property type="component" value="Chromosome"/>
</dbReference>
<keyword evidence="10 11" id="KW-0472">Membrane</keyword>
<evidence type="ECO:0000259" key="13">
    <source>
        <dbReference type="PROSITE" id="PS50928"/>
    </source>
</evidence>
<dbReference type="EMBL" id="CP001841">
    <property type="protein sequence ID" value="AEF80626.1"/>
    <property type="molecule type" value="Genomic_DNA"/>
</dbReference>
<keyword evidence="7" id="KW-0547">Nucleotide-binding</keyword>
<keyword evidence="15" id="KW-1185">Reference proteome</keyword>